<feature type="compositionally biased region" description="Basic and acidic residues" evidence="6">
    <location>
        <begin position="1628"/>
        <end position="1640"/>
    </location>
</feature>
<dbReference type="InterPro" id="IPR051631">
    <property type="entry name" value="Ankyrin-KH/SAM_domain"/>
</dbReference>
<feature type="region of interest" description="Disordered" evidence="6">
    <location>
        <begin position="2265"/>
        <end position="2346"/>
    </location>
</feature>
<accession>A0A811LHE4</accession>
<feature type="repeat" description="ANK" evidence="4">
    <location>
        <begin position="1201"/>
        <end position="1233"/>
    </location>
</feature>
<feature type="repeat" description="ANK" evidence="4">
    <location>
        <begin position="1371"/>
        <end position="1403"/>
    </location>
</feature>
<evidence type="ECO:0000313" key="9">
    <source>
        <dbReference type="Proteomes" id="UP000659654"/>
    </source>
</evidence>
<evidence type="ECO:0000256" key="6">
    <source>
        <dbReference type="SAM" id="MobiDB-lite"/>
    </source>
</evidence>
<name>A0A811LHE4_BURXY</name>
<dbReference type="SUPFAM" id="SSF54791">
    <property type="entry name" value="Eukaryotic type KH-domain (KH-domain type I)"/>
    <property type="match status" value="1"/>
</dbReference>
<dbReference type="EMBL" id="CAJFDI010000004">
    <property type="protein sequence ID" value="CAD5226417.1"/>
    <property type="molecule type" value="Genomic_DNA"/>
</dbReference>
<feature type="repeat" description="ANK" evidence="4">
    <location>
        <begin position="509"/>
        <end position="541"/>
    </location>
</feature>
<feature type="compositionally biased region" description="Low complexity" evidence="6">
    <location>
        <begin position="1836"/>
        <end position="1856"/>
    </location>
</feature>
<dbReference type="InterPro" id="IPR002110">
    <property type="entry name" value="Ankyrin_rpt"/>
</dbReference>
<feature type="repeat" description="ANK" evidence="4">
    <location>
        <begin position="340"/>
        <end position="372"/>
    </location>
</feature>
<feature type="compositionally biased region" description="Basic residues" evidence="6">
    <location>
        <begin position="1497"/>
        <end position="1510"/>
    </location>
</feature>
<proteinExistence type="predicted"/>
<feature type="compositionally biased region" description="Acidic residues" evidence="6">
    <location>
        <begin position="209"/>
        <end position="233"/>
    </location>
</feature>
<feature type="compositionally biased region" description="Polar residues" evidence="6">
    <location>
        <begin position="1068"/>
        <end position="1083"/>
    </location>
</feature>
<dbReference type="Pfam" id="PF00013">
    <property type="entry name" value="KH_1"/>
    <property type="match status" value="1"/>
</dbReference>
<dbReference type="Gene3D" id="3.30.1370.10">
    <property type="entry name" value="K Homology domain, type 1"/>
    <property type="match status" value="1"/>
</dbReference>
<feature type="compositionally biased region" description="Polar residues" evidence="6">
    <location>
        <begin position="2302"/>
        <end position="2346"/>
    </location>
</feature>
<feature type="compositionally biased region" description="Polar residues" evidence="6">
    <location>
        <begin position="2056"/>
        <end position="2083"/>
    </location>
</feature>
<dbReference type="EMBL" id="CAJFCV020000004">
    <property type="protein sequence ID" value="CAG9115840.1"/>
    <property type="molecule type" value="Genomic_DNA"/>
</dbReference>
<feature type="region of interest" description="Disordered" evidence="6">
    <location>
        <begin position="158"/>
        <end position="181"/>
    </location>
</feature>
<feature type="region of interest" description="Disordered" evidence="6">
    <location>
        <begin position="1038"/>
        <end position="1083"/>
    </location>
</feature>
<evidence type="ECO:0000256" key="1">
    <source>
        <dbReference type="ARBA" id="ARBA00022737"/>
    </source>
</evidence>
<dbReference type="PANTHER" id="PTHR23206:SF8">
    <property type="entry name" value="ANKYRIN REPEAT AND KH DOMAIN-CONTAINING 1"/>
    <property type="match status" value="1"/>
</dbReference>
<keyword evidence="5" id="KW-0694">RNA-binding</keyword>
<feature type="compositionally biased region" description="Polar residues" evidence="6">
    <location>
        <begin position="725"/>
        <end position="736"/>
    </location>
</feature>
<dbReference type="Gene3D" id="1.25.40.20">
    <property type="entry name" value="Ankyrin repeat-containing domain"/>
    <property type="match status" value="6"/>
</dbReference>
<dbReference type="PROSITE" id="PS50297">
    <property type="entry name" value="ANK_REP_REGION"/>
    <property type="match status" value="15"/>
</dbReference>
<comment type="caution">
    <text evidence="8">The sequence shown here is derived from an EMBL/GenBank/DDBJ whole genome shotgun (WGS) entry which is preliminary data.</text>
</comment>
<evidence type="ECO:0000256" key="4">
    <source>
        <dbReference type="PROSITE-ProRule" id="PRU00023"/>
    </source>
</evidence>
<evidence type="ECO:0000313" key="8">
    <source>
        <dbReference type="EMBL" id="CAD5226417.1"/>
    </source>
</evidence>
<protein>
    <submittedName>
        <fullName evidence="8">(pine wood nematode) hypothetical protein</fullName>
    </submittedName>
</protein>
<dbReference type="PROSITE" id="PS50088">
    <property type="entry name" value="ANK_REPEAT"/>
    <property type="match status" value="16"/>
</dbReference>
<feature type="region of interest" description="Disordered" evidence="6">
    <location>
        <begin position="1956"/>
        <end position="1996"/>
    </location>
</feature>
<feature type="repeat" description="ANK" evidence="4">
    <location>
        <begin position="1101"/>
        <end position="1133"/>
    </location>
</feature>
<gene>
    <name evidence="8" type="ORF">BXYJ_LOCUS9034</name>
</gene>
<feature type="repeat" description="ANK" evidence="4">
    <location>
        <begin position="608"/>
        <end position="640"/>
    </location>
</feature>
<feature type="repeat" description="ANK" evidence="4">
    <location>
        <begin position="1338"/>
        <end position="1370"/>
    </location>
</feature>
<dbReference type="InterPro" id="IPR036770">
    <property type="entry name" value="Ankyrin_rpt-contain_sf"/>
</dbReference>
<feature type="region of interest" description="Disordered" evidence="6">
    <location>
        <begin position="2207"/>
        <end position="2244"/>
    </location>
</feature>
<dbReference type="PROSITE" id="PS50084">
    <property type="entry name" value="KH_TYPE_1"/>
    <property type="match status" value="1"/>
</dbReference>
<feature type="compositionally biased region" description="Low complexity" evidence="6">
    <location>
        <begin position="1819"/>
        <end position="1828"/>
    </location>
</feature>
<feature type="compositionally biased region" description="Basic and acidic residues" evidence="6">
    <location>
        <begin position="1540"/>
        <end position="1550"/>
    </location>
</feature>
<feature type="repeat" description="ANK" evidence="4">
    <location>
        <begin position="273"/>
        <end position="305"/>
    </location>
</feature>
<dbReference type="SMR" id="A0A811LHE4"/>
<feature type="compositionally biased region" description="Low complexity" evidence="6">
    <location>
        <begin position="2212"/>
        <end position="2227"/>
    </location>
</feature>
<reference evidence="8" key="1">
    <citation type="submission" date="2020-09" db="EMBL/GenBank/DDBJ databases">
        <authorList>
            <person name="Kikuchi T."/>
        </authorList>
    </citation>
    <scope>NUCLEOTIDE SEQUENCE</scope>
    <source>
        <strain evidence="8">Ka4C1</strain>
    </source>
</reference>
<feature type="compositionally biased region" description="Basic and acidic residues" evidence="6">
    <location>
        <begin position="1972"/>
        <end position="1987"/>
    </location>
</feature>
<dbReference type="SMART" id="SM00248">
    <property type="entry name" value="ANK"/>
    <property type="match status" value="24"/>
</dbReference>
<dbReference type="SUPFAM" id="SSF48403">
    <property type="entry name" value="Ankyrin repeat"/>
    <property type="match status" value="3"/>
</dbReference>
<feature type="compositionally biased region" description="Polar residues" evidence="6">
    <location>
        <begin position="1581"/>
        <end position="1592"/>
    </location>
</feature>
<feature type="compositionally biased region" description="Polar residues" evidence="6">
    <location>
        <begin position="1602"/>
        <end position="1611"/>
    </location>
</feature>
<feature type="compositionally biased region" description="Polar residues" evidence="6">
    <location>
        <begin position="2229"/>
        <end position="2244"/>
    </location>
</feature>
<dbReference type="Pfam" id="PF12796">
    <property type="entry name" value="Ank_2"/>
    <property type="match status" value="9"/>
</dbReference>
<keyword evidence="2 4" id="KW-0040">ANK repeat</keyword>
<keyword evidence="9" id="KW-1185">Reference proteome</keyword>
<feature type="repeat" description="ANK" evidence="4">
    <location>
        <begin position="475"/>
        <end position="507"/>
    </location>
</feature>
<feature type="region of interest" description="Disordered" evidence="6">
    <location>
        <begin position="1890"/>
        <end position="1918"/>
    </location>
</feature>
<dbReference type="OrthoDB" id="20872at2759"/>
<feature type="repeat" description="ANK" evidence="4">
    <location>
        <begin position="1168"/>
        <end position="1200"/>
    </location>
</feature>
<dbReference type="FunFam" id="1.25.40.20:FF:000041">
    <property type="entry name" value="ankyrin repeat and KH domain-containing protein 1 isoform X1"/>
    <property type="match status" value="1"/>
</dbReference>
<feature type="repeat" description="ANK" evidence="4">
    <location>
        <begin position="1303"/>
        <end position="1335"/>
    </location>
</feature>
<evidence type="ECO:0000256" key="5">
    <source>
        <dbReference type="PROSITE-ProRule" id="PRU00117"/>
    </source>
</evidence>
<evidence type="ECO:0000259" key="7">
    <source>
        <dbReference type="SMART" id="SM00322"/>
    </source>
</evidence>
<dbReference type="Proteomes" id="UP000659654">
    <property type="component" value="Unassembled WGS sequence"/>
</dbReference>
<feature type="repeat" description="ANK" evidence="4">
    <location>
        <begin position="409"/>
        <end position="441"/>
    </location>
</feature>
<evidence type="ECO:0000256" key="3">
    <source>
        <dbReference type="ARBA" id="ARBA00023054"/>
    </source>
</evidence>
<keyword evidence="3" id="KW-0175">Coiled coil</keyword>
<feature type="region of interest" description="Disordered" evidence="6">
    <location>
        <begin position="1489"/>
        <end position="1645"/>
    </location>
</feature>
<sequence>MGRAKNRKVVPTRVKQHQVAVRDHTVVIECLKPYVSLLPDLRSVGTSKQKALHLALYHVGCSAAQALESYLKEKPINVKGDENSSESEELRLLLNYVSVEMAADDLKRVCMGEDGKILLRDEHNKILNEVAAAALSAFTFAAAGRPATRHVEYLMNPTASVDGPDENGSHASTAVSADPKGGGYATGHYVESLFTNPFNPKSRKKDGSDDGEEYSDEEDDEDSDDDDIDDPNDETANVDRTDALLRFACSVGYTELVRQLVKIRGSAEYSSIRKTTMLMEACCVGHTEIVKELISFGADVNALSGTLNTALIYASTTGKVDCVRLLLQCPGVMLDIRNASGHTALMEASSAGHLDVVKELLAYNADIFAIVENVDFKESSLSLASYRGHVEVVKYLFQNMADTPEKLEELHTGLLEAAMNGHYEVAKALLDGGAPVNLPTENFESPLTLAACGGHLELVELLVERGADLEEPNDEGYTPLMEAAREGYKDVVEYLLDHGANVNSKIEEGIETPLTLAASGGYLSVVQILVRRGGDLFLGERTPLYEAVQEGHVEVTKFIINELKNTERKEDAIVELNCALVCAAENASLPMCNLLLENGAGKDSYSREGRTPLMEAARHGNIEIIDYLILKGVDVNKSSPNNDATALSLSCLYGHAEATKLLLMNGANPEHTLRDSVSCIIEASRNGSTECAKLLLDYISHPDRNHRISTAVEISNRPKIKPVSKLQNGVHATTRPQSERYHPNETGDASSRLDHLPGQRNLTEDHSHSNCKLTVKSAEESTLAHFMYNTLIEPKRKDGWSDNDLEIFMDMISTAKLLDINPKAIAQAMTEFENTGGLIGLNSLAESSGCPSCQHSQRVAAKTSPNLNVNTAAVLNAIHNARSGAEEAARVANAVFPHGAPAPDSGLLNSTCNATIKRKVVKSQTGVGEGTTKATTTGLKQKLAETSELIRSKLESLSVEAEYLAQLSNSSGSTNAPAGSLEETMLKLRELGFSYNSANQMFPSPCFNNRNSPVPSDHPVFVHQQKQILHTHQSNVYNPVIPTEPAPANPRIGRRVSKTGASERRTASAGSSLPPTSEPLTNRTIEDPHVANFVDIQTETNSDTALTVACVGGHDALVKLLIERGANIEHRDKKGFTPLILAATGGHVEVCKLLIGAHCVIDAQSDRTKDTALSLACSGGRRDVVELLLQYGANKEHRNVSDYTPLSLAASGGYVDIITLLLNAGAEINSRTGSKLGISPLMLAAMNGHDQATLLLLERGSDINAQIETNRNTALTLACFQGRTEVVRLLLRYGANVEHRAKTGLTPLMEAANGGYTEVGELLLLAGADPNAPPVPSSRDTALTIAADKGHSSFVDILLDHNAAIDVRNKKGCTPLFLACSGGHLPTVKSLILKGADPDAMDNRKTLPLVAAFRKGHLEVVEYMVCHVTQFPNDSECLRFYKSCGDEEAASKIKKCFCSIVTAKEKQAEQANKAADDLLQLLEEEKKQAKVKEETKKKQKEKKKAKKLARKLQDLPSEKDMEEDQEAKENVHKIKAASPEVEKSPEEERVPVVPFNEKVDVKESFAPVGKQKRQSRRQRNESSAASISVTSPRPSPLPNNGVFKSSTASSNEESEWHSAGKKRAVSRHGKEPRNSKDSSTHEVNPSEFEIISDITHDNPNILETLNQSDLNSKRRVYAMIVNSNTVARIIGRAGQNINAIREATGAHIEVEKIATRREQSTRQIVVKGLYDVAKLAVTMIDQLIRDSETHVSDIIKRVTRSRSRSSTNTQSQGYGTTYRHCGYTVASSNASNVSSNQGLGNVWQKRAATIRHVHPSTDPASIESQSSGSPPPPIQTPAQGLPVSSSVSPIRSQSDSPIPHLQPTSFVNETIEEVLTPNRLPDIVDEDLRRKAPGCDRPSANQARDPQRNEPFNFIHEPELPSFSNTDLLENNFVDLAGILKDVPIQLSANVGTASSPIIPPLSSLNGTSPQSDKKPRPLSEIWDNRGSEPNSSDSFGLGFSSMFGSSLGDPKASLWLPPQPKTESVRDDTWLGSSGASMFGAIGSDKNGTPKGNRPHSSTDWTNSLPSNQMGWGQPNDSNWSGSPGLKPSLPAAIGCSTRSTESPRVQNANWSNGERIDVFHQLAAQLGDAAEKEKQKHQTVQNAFSAYNQVDDRFGMPQSRQSMPPNTQIPTTTAAHPTVIKSYLDSMQQPSKDYEMMLPNQGAFFNQLTSSSSGPRQFPSSSRPGLPTNNQNGPQQPGMFYQNQRNIQPPAAFVQPPPGFQMNRSGGQIGQPPPPPPFFNPQVAPRPSPVAGGFPRNGNMAATPQPQTNFPGANWSSYPGTMNPQNPKQPFNGSHPQWNNSWNF</sequence>
<dbReference type="InterPro" id="IPR036612">
    <property type="entry name" value="KH_dom_type_1_sf"/>
</dbReference>
<dbReference type="InterPro" id="IPR004087">
    <property type="entry name" value="KH_dom"/>
</dbReference>
<feature type="repeat" description="ANK" evidence="4">
    <location>
        <begin position="442"/>
        <end position="474"/>
    </location>
</feature>
<feature type="region of interest" description="Disordered" evidence="6">
    <location>
        <begin position="196"/>
        <end position="237"/>
    </location>
</feature>
<feature type="domain" description="K Homology" evidence="7">
    <location>
        <begin position="1673"/>
        <end position="1745"/>
    </location>
</feature>
<feature type="compositionally biased region" description="Low complexity" evidence="6">
    <location>
        <begin position="1956"/>
        <end position="1965"/>
    </location>
</feature>
<dbReference type="GO" id="GO:0005737">
    <property type="term" value="C:cytoplasm"/>
    <property type="evidence" value="ECO:0007669"/>
    <property type="project" value="TreeGrafter"/>
</dbReference>
<dbReference type="PANTHER" id="PTHR23206">
    <property type="entry name" value="MASK PROTEIN"/>
    <property type="match status" value="1"/>
</dbReference>
<dbReference type="GO" id="GO:0003723">
    <property type="term" value="F:RNA binding"/>
    <property type="evidence" value="ECO:0007669"/>
    <property type="project" value="UniProtKB-UniRule"/>
</dbReference>
<dbReference type="GO" id="GO:0045087">
    <property type="term" value="P:innate immune response"/>
    <property type="evidence" value="ECO:0007669"/>
    <property type="project" value="TreeGrafter"/>
</dbReference>
<keyword evidence="1" id="KW-0677">Repeat</keyword>
<dbReference type="PRINTS" id="PR01415">
    <property type="entry name" value="ANKYRIN"/>
</dbReference>
<feature type="region of interest" description="Disordered" evidence="6">
    <location>
        <begin position="1814"/>
        <end position="1864"/>
    </location>
</feature>
<feature type="region of interest" description="Disordered" evidence="6">
    <location>
        <begin position="724"/>
        <end position="768"/>
    </location>
</feature>
<evidence type="ECO:0000256" key="2">
    <source>
        <dbReference type="ARBA" id="ARBA00023043"/>
    </source>
</evidence>
<organism evidence="8 9">
    <name type="scientific">Bursaphelenchus xylophilus</name>
    <name type="common">Pinewood nematode worm</name>
    <name type="synonym">Aphelenchoides xylophilus</name>
    <dbReference type="NCBI Taxonomy" id="6326"/>
    <lineage>
        <taxon>Eukaryota</taxon>
        <taxon>Metazoa</taxon>
        <taxon>Ecdysozoa</taxon>
        <taxon>Nematoda</taxon>
        <taxon>Chromadorea</taxon>
        <taxon>Rhabditida</taxon>
        <taxon>Tylenchina</taxon>
        <taxon>Tylenchomorpha</taxon>
        <taxon>Aphelenchoidea</taxon>
        <taxon>Aphelenchoididae</taxon>
        <taxon>Bursaphelenchus</taxon>
    </lineage>
</organism>
<dbReference type="SMART" id="SM00322">
    <property type="entry name" value="KH"/>
    <property type="match status" value="1"/>
</dbReference>
<feature type="compositionally biased region" description="Pro residues" evidence="6">
    <location>
        <begin position="2273"/>
        <end position="2290"/>
    </location>
</feature>
<feature type="repeat" description="ANK" evidence="4">
    <location>
        <begin position="1134"/>
        <end position="1166"/>
    </location>
</feature>
<feature type="region of interest" description="Disordered" evidence="6">
    <location>
        <begin position="2041"/>
        <end position="2089"/>
    </location>
</feature>
<feature type="compositionally biased region" description="Basic and acidic residues" evidence="6">
    <location>
        <begin position="737"/>
        <end position="768"/>
    </location>
</feature>
<dbReference type="Proteomes" id="UP000582659">
    <property type="component" value="Unassembled WGS sequence"/>
</dbReference>
<feature type="repeat" description="ANK" evidence="4">
    <location>
        <begin position="1270"/>
        <end position="1302"/>
    </location>
</feature>
<feature type="repeat" description="ANK" evidence="4">
    <location>
        <begin position="1236"/>
        <end position="1268"/>
    </location>
</feature>
<dbReference type="InterPro" id="IPR004088">
    <property type="entry name" value="KH_dom_type_1"/>
</dbReference>